<evidence type="ECO:0000256" key="4">
    <source>
        <dbReference type="ARBA" id="ARBA00022741"/>
    </source>
</evidence>
<gene>
    <name evidence="7" type="ORF">B0H50_1294</name>
</gene>
<proteinExistence type="inferred from homology"/>
<dbReference type="EC" id="1.17.4.1" evidence="2"/>
<dbReference type="InterPro" id="IPR023806">
    <property type="entry name" value="CHP03905"/>
</dbReference>
<feature type="domain" description="TSCPD" evidence="6">
    <location>
        <begin position="4"/>
        <end position="79"/>
    </location>
</feature>
<comment type="similarity">
    <text evidence="1">Belongs to the ribonucleoside diphosphate reductase class-2 family.</text>
</comment>
<evidence type="ECO:0000313" key="8">
    <source>
        <dbReference type="Proteomes" id="UP000245523"/>
    </source>
</evidence>
<evidence type="ECO:0000256" key="1">
    <source>
        <dbReference type="ARBA" id="ARBA00007405"/>
    </source>
</evidence>
<reference evidence="7 8" key="1">
    <citation type="submission" date="2018-05" db="EMBL/GenBank/DDBJ databases">
        <title>Animal gut microbial communities from fecal samples from Wisconsin, USA.</title>
        <authorList>
            <person name="Neumann A."/>
        </authorList>
    </citation>
    <scope>NUCLEOTIDE SEQUENCE [LARGE SCALE GENOMIC DNA]</scope>
    <source>
        <strain evidence="7 8">UWS4</strain>
    </source>
</reference>
<dbReference type="NCBIfam" id="TIGR03905">
    <property type="entry name" value="TIGR03905_4_Cys"/>
    <property type="match status" value="1"/>
</dbReference>
<evidence type="ECO:0000256" key="5">
    <source>
        <dbReference type="ARBA" id="ARBA00047754"/>
    </source>
</evidence>
<sequence length="81" mass="8883">MQKKEFIPHGVCAQKISFDYENGKIYNLKFVGGCNGNLKAIGKLCEGHEMKEIAEILKGNTCNGKSTSCADQLSKAIFEVL</sequence>
<dbReference type="Pfam" id="PF12637">
    <property type="entry name" value="TSCPD"/>
    <property type="match status" value="1"/>
</dbReference>
<keyword evidence="4" id="KW-0547">Nucleotide-binding</keyword>
<accession>A0ABX5LIB0</accession>
<evidence type="ECO:0000256" key="2">
    <source>
        <dbReference type="ARBA" id="ARBA00012274"/>
    </source>
</evidence>
<keyword evidence="8" id="KW-1185">Reference proteome</keyword>
<evidence type="ECO:0000256" key="3">
    <source>
        <dbReference type="ARBA" id="ARBA00022634"/>
    </source>
</evidence>
<evidence type="ECO:0000259" key="6">
    <source>
        <dbReference type="Pfam" id="PF12637"/>
    </source>
</evidence>
<protein>
    <recommendedName>
        <fullName evidence="2">ribonucleoside-diphosphate reductase</fullName>
        <ecNumber evidence="2">1.17.4.1</ecNumber>
    </recommendedName>
</protein>
<dbReference type="RefSeq" id="WP_106199699.1">
    <property type="nucleotide sequence ID" value="NZ_JAXEIU010000005.1"/>
</dbReference>
<dbReference type="EMBL" id="QGHD01000029">
    <property type="protein sequence ID" value="PWK93236.1"/>
    <property type="molecule type" value="Genomic_DNA"/>
</dbReference>
<dbReference type="InterPro" id="IPR024434">
    <property type="entry name" value="TSCPD_dom"/>
</dbReference>
<evidence type="ECO:0000313" key="7">
    <source>
        <dbReference type="EMBL" id="PWK93236.1"/>
    </source>
</evidence>
<organism evidence="7 8">
    <name type="scientific">Hallerella porci</name>
    <dbReference type="NCBI Taxonomy" id="1945871"/>
    <lineage>
        <taxon>Bacteria</taxon>
        <taxon>Pseudomonadati</taxon>
        <taxon>Fibrobacterota</taxon>
        <taxon>Fibrobacteria</taxon>
        <taxon>Fibrobacterales</taxon>
        <taxon>Fibrobacteraceae</taxon>
        <taxon>Hallerella</taxon>
    </lineage>
</organism>
<name>A0ABX5LIB0_9BACT</name>
<keyword evidence="3" id="KW-0237">DNA synthesis</keyword>
<comment type="catalytic activity">
    <reaction evidence="5">
        <text>a 2'-deoxyribonucleoside 5'-diphosphate + [thioredoxin]-disulfide + H2O = a ribonucleoside 5'-diphosphate + [thioredoxin]-dithiol</text>
        <dbReference type="Rhea" id="RHEA:23252"/>
        <dbReference type="Rhea" id="RHEA-COMP:10698"/>
        <dbReference type="Rhea" id="RHEA-COMP:10700"/>
        <dbReference type="ChEBI" id="CHEBI:15377"/>
        <dbReference type="ChEBI" id="CHEBI:29950"/>
        <dbReference type="ChEBI" id="CHEBI:50058"/>
        <dbReference type="ChEBI" id="CHEBI:57930"/>
        <dbReference type="ChEBI" id="CHEBI:73316"/>
        <dbReference type="EC" id="1.17.4.1"/>
    </reaction>
</comment>
<dbReference type="Proteomes" id="UP000245523">
    <property type="component" value="Unassembled WGS sequence"/>
</dbReference>
<comment type="caution">
    <text evidence="7">The sequence shown here is derived from an EMBL/GenBank/DDBJ whole genome shotgun (WGS) entry which is preliminary data.</text>
</comment>